<name>A0ABY2IWL3_9MICO</name>
<evidence type="ECO:0000259" key="1">
    <source>
        <dbReference type="Pfam" id="PF07993"/>
    </source>
</evidence>
<sequence length="614" mass="65636">MSDSRTALVFGASGFIGRWLVRELLARGVAVVAAVRSERSYAQLSLWLAAHGTGQQVDHVLVDFDDARLGLDPADRSIGGVTEVYNVAGAYRFGMTINQARAANVTSSERIVIFASQLPSLTRLVHLSGYRVGGQDPAQVPWSSARVEAEYARLGAYEASKVESDAVVQATASKLGVPWTIVNPATVIGDSVTGESEQLLGIAGTIRELRSGNLAALPGGDDTFVPVVTVDYLAAFMALLPTVPSTRSQSFWPLDDATPPLPTMLTMLAKHLDVRAPRFRIPVRLLRALPPGITKAHPETLSFLSSDRYPTSSANDLAESHGLHHPDVTVSLKRWADYLVAHRFGIIPPSAAVRTFTSHAGVRTFSIGKSDAHTIVLPGLPVSAETWAETAQLVGGWVLDLPGLGSSAGSSRDWHAWLESVIGDSRNVHLVGHSVGAALALEYAADHPDIVARLTLISPHFLQTRAALTQRLVPLAWAYFKSVTAVRLAEVLTGNQDQAEKLQSSVADLRRGSARATARLLRGAAQPKRRRNLARLLAQYPGDVQLIVGSDDPLLVDAESVAAVSRDGRPIPVHIIHSAGHHPQLTHAATVARLIHAEARDAGRPPAPPALADL</sequence>
<dbReference type="Gene3D" id="3.40.50.1820">
    <property type="entry name" value="alpha/beta hydrolase"/>
    <property type="match status" value="1"/>
</dbReference>
<dbReference type="PANTHER" id="PTHR48079:SF6">
    <property type="entry name" value="NAD(P)-BINDING DOMAIN-CONTAINING PROTEIN-RELATED"/>
    <property type="match status" value="1"/>
</dbReference>
<dbReference type="PANTHER" id="PTHR48079">
    <property type="entry name" value="PROTEIN YEEZ"/>
    <property type="match status" value="1"/>
</dbReference>
<dbReference type="GO" id="GO:0016787">
    <property type="term" value="F:hydrolase activity"/>
    <property type="evidence" value="ECO:0007669"/>
    <property type="project" value="UniProtKB-KW"/>
</dbReference>
<dbReference type="InterPro" id="IPR029058">
    <property type="entry name" value="AB_hydrolase_fold"/>
</dbReference>
<dbReference type="SUPFAM" id="SSF53474">
    <property type="entry name" value="alpha/beta-Hydrolases"/>
    <property type="match status" value="1"/>
</dbReference>
<dbReference type="EMBL" id="SOGQ01000065">
    <property type="protein sequence ID" value="TFC96398.1"/>
    <property type="molecule type" value="Genomic_DNA"/>
</dbReference>
<dbReference type="RefSeq" id="WP_134431809.1">
    <property type="nucleotide sequence ID" value="NZ_SOGQ01000065.1"/>
</dbReference>
<reference evidence="3 4" key="1">
    <citation type="submission" date="2019-03" db="EMBL/GenBank/DDBJ databases">
        <title>Genomics of glacier-inhabiting Cryobacterium strains.</title>
        <authorList>
            <person name="Liu Q."/>
            <person name="Xin Y.-H."/>
        </authorList>
    </citation>
    <scope>NUCLEOTIDE SEQUENCE [LARGE SCALE GENOMIC DNA]</scope>
    <source>
        <strain evidence="3 4">TMT1-23-1</strain>
    </source>
</reference>
<evidence type="ECO:0000313" key="3">
    <source>
        <dbReference type="EMBL" id="TFC96398.1"/>
    </source>
</evidence>
<organism evidence="3 4">
    <name type="scientific">Cryobacterium sinapicolor</name>
    <dbReference type="NCBI Taxonomy" id="1259236"/>
    <lineage>
        <taxon>Bacteria</taxon>
        <taxon>Bacillati</taxon>
        <taxon>Actinomycetota</taxon>
        <taxon>Actinomycetes</taxon>
        <taxon>Micrococcales</taxon>
        <taxon>Microbacteriaceae</taxon>
        <taxon>Cryobacterium</taxon>
    </lineage>
</organism>
<accession>A0ABY2IWL3</accession>
<gene>
    <name evidence="3" type="ORF">E3T28_12640</name>
</gene>
<comment type="caution">
    <text evidence="3">The sequence shown here is derived from an EMBL/GenBank/DDBJ whole genome shotgun (WGS) entry which is preliminary data.</text>
</comment>
<dbReference type="Pfam" id="PF12697">
    <property type="entry name" value="Abhydrolase_6"/>
    <property type="match status" value="1"/>
</dbReference>
<keyword evidence="3" id="KW-0378">Hydrolase</keyword>
<dbReference type="InterPro" id="IPR051783">
    <property type="entry name" value="NAD(P)-dependent_oxidoreduct"/>
</dbReference>
<dbReference type="Proteomes" id="UP000297853">
    <property type="component" value="Unassembled WGS sequence"/>
</dbReference>
<proteinExistence type="predicted"/>
<dbReference type="SUPFAM" id="SSF51735">
    <property type="entry name" value="NAD(P)-binding Rossmann-fold domains"/>
    <property type="match status" value="1"/>
</dbReference>
<evidence type="ECO:0000313" key="4">
    <source>
        <dbReference type="Proteomes" id="UP000297853"/>
    </source>
</evidence>
<feature type="domain" description="Thioester reductase (TE)" evidence="1">
    <location>
        <begin position="11"/>
        <end position="237"/>
    </location>
</feature>
<keyword evidence="4" id="KW-1185">Reference proteome</keyword>
<dbReference type="InterPro" id="IPR013120">
    <property type="entry name" value="FAR_NAD-bd"/>
</dbReference>
<dbReference type="InterPro" id="IPR000073">
    <property type="entry name" value="AB_hydrolase_1"/>
</dbReference>
<dbReference type="InterPro" id="IPR036291">
    <property type="entry name" value="NAD(P)-bd_dom_sf"/>
</dbReference>
<protein>
    <submittedName>
        <fullName evidence="3">Alpha/beta fold hydrolase</fullName>
    </submittedName>
</protein>
<evidence type="ECO:0000259" key="2">
    <source>
        <dbReference type="Pfam" id="PF12697"/>
    </source>
</evidence>
<feature type="domain" description="AB hydrolase-1" evidence="2">
    <location>
        <begin position="375"/>
        <end position="593"/>
    </location>
</feature>
<dbReference type="Pfam" id="PF07993">
    <property type="entry name" value="NAD_binding_4"/>
    <property type="match status" value="1"/>
</dbReference>
<dbReference type="Gene3D" id="3.40.50.720">
    <property type="entry name" value="NAD(P)-binding Rossmann-like Domain"/>
    <property type="match status" value="1"/>
</dbReference>